<gene>
    <name evidence="2" type="ORF">C4541_12565</name>
</gene>
<feature type="chain" id="PRO_5017261412" evidence="1">
    <location>
        <begin position="31"/>
        <end position="782"/>
    </location>
</feature>
<reference evidence="2 3" key="1">
    <citation type="journal article" date="2017" name="ISME J.">
        <title>Energy and carbon metabolisms in a deep terrestrial subsurface fluid microbial community.</title>
        <authorList>
            <person name="Momper L."/>
            <person name="Jungbluth S.P."/>
            <person name="Lee M.D."/>
            <person name="Amend J.P."/>
        </authorList>
    </citation>
    <scope>NUCLEOTIDE SEQUENCE [LARGE SCALE GENOMIC DNA]</scope>
    <source>
        <strain evidence="2">SURF_26</strain>
    </source>
</reference>
<feature type="signal peptide" evidence="1">
    <location>
        <begin position="1"/>
        <end position="30"/>
    </location>
</feature>
<sequence length="782" mass="92130">MKAIPKISYKYKLSLLTAGILFFAVCQVHAVVSESQQSAAEPVPNGDQPKQKEDFPIEVNADNVEYIKEEEIVKGTGNVVINFKGVRLAADSITVNLVTKDAYAVGNVRFFQGERIYTSESIHYNFETEKGTFDHTKGRFKPFYLYGNKVEKPEKRPEYHISNGYVTTSDYALPDYRLRAKEVHVYPKDKIIMKDIVFEIGNIPVFWVPFWYYPLTERDSPVSVVPGHSGKWGYYLLTSAEVYKSQNLTVEVGADYRSKRGLAGGIDADYNFNDQVKGEVKSYLMRDRNFEDYDRKLNGDTELQEIEKTRYRLTWEHEQKISPSTRLLSELNLQSDKQIIDDFFRREFDEQIQRVNFLDLTRATEKYQMEFYASPRFNSFFDVLERLPEVRFMTRDMQVLDTPLYLKSDIQIADLNFRFDDEDLDFDSFRVALANELSYPMFLWDFFNFKPYVKGTSVYYSDYIDDSDDLRSIVDLGFKSSFRTSRIYHVESDNWNIHGLRHIFEPTMDFKMIRTSVNVRDVYQFDMIDAATQDTAVSFQLRNLIQTKKWVDKVVLDTSNKDNKTLMYTKGIDEVSKDLVDFSLSFDIFPTKARRDSFAIGHANSEFQNLSMLDFFFRRNIALGSPYISSRKDKYISELLFDMKFSPFDWFETSFKARYDPHDQQIEELVYGLTFFNSDKISWDIYTSFYLGGSTQVSHVLSYRINSDWRLRMSHIIDFERDSTSGIFEYQRYTLIKDLHEWELAFSYSDRRYFRNRDVVDRSFFLMVYLKDFPNVQLKVGN</sequence>
<dbReference type="EMBL" id="QZJZ01000097">
    <property type="protein sequence ID" value="RJP56295.1"/>
    <property type="molecule type" value="Genomic_DNA"/>
</dbReference>
<dbReference type="InterPro" id="IPR050218">
    <property type="entry name" value="LptD"/>
</dbReference>
<dbReference type="GO" id="GO:0009279">
    <property type="term" value="C:cell outer membrane"/>
    <property type="evidence" value="ECO:0007669"/>
    <property type="project" value="TreeGrafter"/>
</dbReference>
<dbReference type="PANTHER" id="PTHR30189:SF1">
    <property type="entry name" value="LPS-ASSEMBLY PROTEIN LPTD"/>
    <property type="match status" value="1"/>
</dbReference>
<dbReference type="Proteomes" id="UP000266426">
    <property type="component" value="Unassembled WGS sequence"/>
</dbReference>
<dbReference type="AlphaFoldDB" id="A0A3A4QQD9"/>
<evidence type="ECO:0000313" key="3">
    <source>
        <dbReference type="Proteomes" id="UP000266426"/>
    </source>
</evidence>
<evidence type="ECO:0000256" key="1">
    <source>
        <dbReference type="SAM" id="SignalP"/>
    </source>
</evidence>
<proteinExistence type="predicted"/>
<protein>
    <submittedName>
        <fullName evidence="2">LPS-assembly protein LptD</fullName>
    </submittedName>
</protein>
<accession>A0A3A4QQD9</accession>
<dbReference type="Gene3D" id="2.60.450.10">
    <property type="entry name" value="Lipopolysaccharide (LPS) transport protein A like domain"/>
    <property type="match status" value="1"/>
</dbReference>
<dbReference type="PANTHER" id="PTHR30189">
    <property type="entry name" value="LPS-ASSEMBLY PROTEIN"/>
    <property type="match status" value="1"/>
</dbReference>
<evidence type="ECO:0000313" key="2">
    <source>
        <dbReference type="EMBL" id="RJP56295.1"/>
    </source>
</evidence>
<name>A0A3A4QQD9_9BACT</name>
<keyword evidence="1" id="KW-0732">Signal</keyword>
<dbReference type="GO" id="GO:1990351">
    <property type="term" value="C:transporter complex"/>
    <property type="evidence" value="ECO:0007669"/>
    <property type="project" value="TreeGrafter"/>
</dbReference>
<comment type="caution">
    <text evidence="2">The sequence shown here is derived from an EMBL/GenBank/DDBJ whole genome shotgun (WGS) entry which is preliminary data.</text>
</comment>
<organism evidence="2 3">
    <name type="scientific">Candidatus Auribacter fodinae</name>
    <dbReference type="NCBI Taxonomy" id="2093366"/>
    <lineage>
        <taxon>Bacteria</taxon>
        <taxon>Pseudomonadati</taxon>
        <taxon>Candidatus Auribacterota</taxon>
        <taxon>Candidatus Auribacteria</taxon>
        <taxon>Candidatus Auribacterales</taxon>
        <taxon>Candidatus Auribacteraceae</taxon>
        <taxon>Candidatus Auribacter</taxon>
    </lineage>
</organism>